<dbReference type="Pfam" id="PF02519">
    <property type="entry name" value="Auxin_inducible"/>
    <property type="match status" value="1"/>
</dbReference>
<dbReference type="PANTHER" id="PTHR31175:SF82">
    <property type="entry name" value="AUXIN-RESPONSIVE PROTEIN SAUR65"/>
    <property type="match status" value="1"/>
</dbReference>
<evidence type="ECO:0000313" key="3">
    <source>
        <dbReference type="Proteomes" id="UP001630127"/>
    </source>
</evidence>
<dbReference type="AlphaFoldDB" id="A0ABD3B6H4"/>
<evidence type="ECO:0000313" key="2">
    <source>
        <dbReference type="EMBL" id="KAL3539129.1"/>
    </source>
</evidence>
<sequence>MINTRKLIKMARKWQRMAALSRKRISLFPGNINVAISTTDTGCSAPAAEKGHFVVYTADQSRYSFPIAYLNNPIFRELLKMAEEEFGLPSDGPITIPCDAVFMDYLISLIRRRATKDTERAVLLSMASCRCSFVHQQEKISHPTILHAF</sequence>
<gene>
    <name evidence="2" type="ORF">ACH5RR_002495</name>
</gene>
<dbReference type="PANTHER" id="PTHR31175">
    <property type="entry name" value="AUXIN-RESPONSIVE FAMILY PROTEIN"/>
    <property type="match status" value="1"/>
</dbReference>
<dbReference type="Proteomes" id="UP001630127">
    <property type="component" value="Unassembled WGS sequence"/>
</dbReference>
<comment type="similarity">
    <text evidence="1">Belongs to the ARG7 family.</text>
</comment>
<dbReference type="InterPro" id="IPR003676">
    <property type="entry name" value="SAUR_fam"/>
</dbReference>
<proteinExistence type="inferred from homology"/>
<evidence type="ECO:0000256" key="1">
    <source>
        <dbReference type="ARBA" id="ARBA00006974"/>
    </source>
</evidence>
<protein>
    <submittedName>
        <fullName evidence="2">Uncharacterized protein</fullName>
    </submittedName>
</protein>
<reference evidence="2 3" key="1">
    <citation type="submission" date="2024-11" db="EMBL/GenBank/DDBJ databases">
        <title>A near-complete genome assembly of Cinchona calisaya.</title>
        <authorList>
            <person name="Lian D.C."/>
            <person name="Zhao X.W."/>
            <person name="Wei L."/>
        </authorList>
    </citation>
    <scope>NUCLEOTIDE SEQUENCE [LARGE SCALE GENOMIC DNA]</scope>
    <source>
        <tissue evidence="2">Nenye</tissue>
    </source>
</reference>
<organism evidence="2 3">
    <name type="scientific">Cinchona calisaya</name>
    <dbReference type="NCBI Taxonomy" id="153742"/>
    <lineage>
        <taxon>Eukaryota</taxon>
        <taxon>Viridiplantae</taxon>
        <taxon>Streptophyta</taxon>
        <taxon>Embryophyta</taxon>
        <taxon>Tracheophyta</taxon>
        <taxon>Spermatophyta</taxon>
        <taxon>Magnoliopsida</taxon>
        <taxon>eudicotyledons</taxon>
        <taxon>Gunneridae</taxon>
        <taxon>Pentapetalae</taxon>
        <taxon>asterids</taxon>
        <taxon>lamiids</taxon>
        <taxon>Gentianales</taxon>
        <taxon>Rubiaceae</taxon>
        <taxon>Cinchonoideae</taxon>
        <taxon>Cinchoneae</taxon>
        <taxon>Cinchona</taxon>
    </lineage>
</organism>
<comment type="caution">
    <text evidence="2">The sequence shown here is derived from an EMBL/GenBank/DDBJ whole genome shotgun (WGS) entry which is preliminary data.</text>
</comment>
<accession>A0ABD3B6H4</accession>
<name>A0ABD3B6H4_9GENT</name>
<dbReference type="EMBL" id="JBJUIK010000001">
    <property type="protein sequence ID" value="KAL3539129.1"/>
    <property type="molecule type" value="Genomic_DNA"/>
</dbReference>
<keyword evidence="3" id="KW-1185">Reference proteome</keyword>